<accession>A0A0W8FKS6</accession>
<proteinExistence type="predicted"/>
<protein>
    <submittedName>
        <fullName evidence="1">Uncharacterized protein</fullName>
    </submittedName>
</protein>
<name>A0A0W8FKS6_9ZZZZ</name>
<dbReference type="EMBL" id="LNQE01001076">
    <property type="protein sequence ID" value="KUG21314.1"/>
    <property type="molecule type" value="Genomic_DNA"/>
</dbReference>
<comment type="caution">
    <text evidence="1">The sequence shown here is derived from an EMBL/GenBank/DDBJ whole genome shotgun (WGS) entry which is preliminary data.</text>
</comment>
<organism evidence="1">
    <name type="scientific">hydrocarbon metagenome</name>
    <dbReference type="NCBI Taxonomy" id="938273"/>
    <lineage>
        <taxon>unclassified sequences</taxon>
        <taxon>metagenomes</taxon>
        <taxon>ecological metagenomes</taxon>
    </lineage>
</organism>
<reference evidence="1" key="1">
    <citation type="journal article" date="2015" name="Proc. Natl. Acad. Sci. U.S.A.">
        <title>Networks of energetic and metabolic interactions define dynamics in microbial communities.</title>
        <authorList>
            <person name="Embree M."/>
            <person name="Liu J.K."/>
            <person name="Al-Bassam M.M."/>
            <person name="Zengler K."/>
        </authorList>
    </citation>
    <scope>NUCLEOTIDE SEQUENCE</scope>
</reference>
<gene>
    <name evidence="1" type="ORF">ASZ90_008928</name>
</gene>
<dbReference type="AlphaFoldDB" id="A0A0W8FKS6"/>
<sequence length="44" mass="4929">MRIHPGYRIVIFGGYCHPTGGLSDLYEGNIIIVLKCISARLRQP</sequence>
<evidence type="ECO:0000313" key="1">
    <source>
        <dbReference type="EMBL" id="KUG21314.1"/>
    </source>
</evidence>